<dbReference type="PANTHER" id="PTHR31988">
    <property type="entry name" value="ESTERASE, PUTATIVE (DUF303)-RELATED"/>
    <property type="match status" value="1"/>
</dbReference>
<dbReference type="PANTHER" id="PTHR31988:SF19">
    <property type="entry name" value="9-O-ACETYL-N-ACETYLNEURAMINIC ACID DEACETYLASE-RELATED"/>
    <property type="match status" value="1"/>
</dbReference>
<organism evidence="4 5">
    <name type="scientific">Urbifossiella limnaea</name>
    <dbReference type="NCBI Taxonomy" id="2528023"/>
    <lineage>
        <taxon>Bacteria</taxon>
        <taxon>Pseudomonadati</taxon>
        <taxon>Planctomycetota</taxon>
        <taxon>Planctomycetia</taxon>
        <taxon>Gemmatales</taxon>
        <taxon>Gemmataceae</taxon>
        <taxon>Urbifossiella</taxon>
    </lineage>
</organism>
<feature type="domain" description="Sialate O-acetylesterase" evidence="2">
    <location>
        <begin position="26"/>
        <end position="272"/>
    </location>
</feature>
<reference evidence="4 5" key="1">
    <citation type="submission" date="2019-02" db="EMBL/GenBank/DDBJ databases">
        <title>Deep-cultivation of Planctomycetes and their phenomic and genomic characterization uncovers novel biology.</title>
        <authorList>
            <person name="Wiegand S."/>
            <person name="Jogler M."/>
            <person name="Boedeker C."/>
            <person name="Pinto D."/>
            <person name="Vollmers J."/>
            <person name="Rivas-Marin E."/>
            <person name="Kohn T."/>
            <person name="Peeters S.H."/>
            <person name="Heuer A."/>
            <person name="Rast P."/>
            <person name="Oberbeckmann S."/>
            <person name="Bunk B."/>
            <person name="Jeske O."/>
            <person name="Meyerdierks A."/>
            <person name="Storesund J.E."/>
            <person name="Kallscheuer N."/>
            <person name="Luecker S."/>
            <person name="Lage O.M."/>
            <person name="Pohl T."/>
            <person name="Merkel B.J."/>
            <person name="Hornburger P."/>
            <person name="Mueller R.-W."/>
            <person name="Bruemmer F."/>
            <person name="Labrenz M."/>
            <person name="Spormann A.M."/>
            <person name="Op den Camp H."/>
            <person name="Overmann J."/>
            <person name="Amann R."/>
            <person name="Jetten M.S.M."/>
            <person name="Mascher T."/>
            <person name="Medema M.H."/>
            <person name="Devos D.P."/>
            <person name="Kaster A.-K."/>
            <person name="Ovreas L."/>
            <person name="Rohde M."/>
            <person name="Galperin M.Y."/>
            <person name="Jogler C."/>
        </authorList>
    </citation>
    <scope>NUCLEOTIDE SEQUENCE [LARGE SCALE GENOMIC DNA]</scope>
    <source>
        <strain evidence="4 5">ETA_A1</strain>
    </source>
</reference>
<dbReference type="KEGG" id="uli:ETAA1_36670"/>
<proteinExistence type="predicted"/>
<feature type="domain" description="Sialidase" evidence="3">
    <location>
        <begin position="391"/>
        <end position="550"/>
    </location>
</feature>
<dbReference type="InterPro" id="IPR036514">
    <property type="entry name" value="SGNH_hydro_sf"/>
</dbReference>
<accession>A0A517XW48</accession>
<keyword evidence="1" id="KW-0378">Hydrolase</keyword>
<dbReference type="InterPro" id="IPR036278">
    <property type="entry name" value="Sialidase_sf"/>
</dbReference>
<evidence type="ECO:0000256" key="1">
    <source>
        <dbReference type="ARBA" id="ARBA00022801"/>
    </source>
</evidence>
<dbReference type="Gene3D" id="3.40.50.1110">
    <property type="entry name" value="SGNH hydrolase"/>
    <property type="match status" value="1"/>
</dbReference>
<dbReference type="EMBL" id="CP036273">
    <property type="protein sequence ID" value="QDU21694.1"/>
    <property type="molecule type" value="Genomic_DNA"/>
</dbReference>
<dbReference type="InterPro" id="IPR005181">
    <property type="entry name" value="SASA"/>
</dbReference>
<dbReference type="GO" id="GO:0016788">
    <property type="term" value="F:hydrolase activity, acting on ester bonds"/>
    <property type="evidence" value="ECO:0007669"/>
    <property type="project" value="UniProtKB-ARBA"/>
</dbReference>
<protein>
    <submittedName>
        <fullName evidence="4">BNR/Asp-box repeat protein</fullName>
    </submittedName>
</protein>
<dbReference type="SUPFAM" id="SSF52266">
    <property type="entry name" value="SGNH hydrolase"/>
    <property type="match status" value="1"/>
</dbReference>
<dbReference type="Pfam" id="PF03629">
    <property type="entry name" value="SASA"/>
    <property type="match status" value="1"/>
</dbReference>
<dbReference type="Gene3D" id="2.120.10.10">
    <property type="match status" value="1"/>
</dbReference>
<evidence type="ECO:0000259" key="2">
    <source>
        <dbReference type="Pfam" id="PF03629"/>
    </source>
</evidence>
<gene>
    <name evidence="4" type="ORF">ETAA1_36670</name>
</gene>
<name>A0A517XW48_9BACT</name>
<dbReference type="InterPro" id="IPR011040">
    <property type="entry name" value="Sialidase"/>
</dbReference>
<sequence>MRTTMWAVVCGVTLLGDAPARADHYEVFLVAGQSNCDGRGKASELAGPLARWANPQNDVLTAYSCSTLRGPVLTSDGFKPLRPGWSVAPGKARPTKLPSGTFGPEVSFGRGMADHLKGKKVALIKFAEGGTSLAKDWSPEVKGRLYPAFLDFTKKSLQELKEKGHTYTLRGMIWHQGESDAGLPAAEYEKLLTAFVARVRTDFGAADLPFGVGEVFDNGKRDAVRAAQKSTAEKVKGVFFVPADMLRTFDGGTHFDAASQIELGERFAAGMAKAIGPAGVPPAAGVSPRGYSVPLLDLSGQTGRQVVVDREPGQYLGHPTTVLLEDGKTILCVYPKGHGRGAIVYKKSTDGGKTWSDRLPVPASWVTSKEVPTIHRVVDAAGTKRLIVWSGLHPARLAVSEDDGRTWGDLKPAGEWGGIVVMGFVEGLKTPGHYLAMFHDDGRFFAAEPAPKKPAEFTLYKTFSTDGGLTWSTPEPVFRSSAVHLCEPGCVRSPGGKQLAVLLRENSRRKNSHVIFSDDEGKTWTEPRELPGSLTGDRHTAKYAPDGRLFVSFRDTTLDSPTKGDWVAWVGTYDDIAKGREGQYRVRLMDNHKGADCAYPGVEVLPDGTIVTTTYGHWAKDEPPYVVSVRLKLDELDRMARDRK</sequence>
<dbReference type="SUPFAM" id="SSF50939">
    <property type="entry name" value="Sialidases"/>
    <property type="match status" value="1"/>
</dbReference>
<keyword evidence="5" id="KW-1185">Reference proteome</keyword>
<dbReference type="AlphaFoldDB" id="A0A517XW48"/>
<evidence type="ECO:0000313" key="4">
    <source>
        <dbReference type="EMBL" id="QDU21694.1"/>
    </source>
</evidence>
<dbReference type="Pfam" id="PF13088">
    <property type="entry name" value="BNR_2"/>
    <property type="match status" value="1"/>
</dbReference>
<dbReference type="Proteomes" id="UP000319576">
    <property type="component" value="Chromosome"/>
</dbReference>
<dbReference type="CDD" id="cd15482">
    <property type="entry name" value="Sialidase_non-viral"/>
    <property type="match status" value="1"/>
</dbReference>
<evidence type="ECO:0000313" key="5">
    <source>
        <dbReference type="Proteomes" id="UP000319576"/>
    </source>
</evidence>
<dbReference type="InterPro" id="IPR052940">
    <property type="entry name" value="Carb_Esterase_6"/>
</dbReference>
<evidence type="ECO:0000259" key="3">
    <source>
        <dbReference type="Pfam" id="PF13088"/>
    </source>
</evidence>
<dbReference type="RefSeq" id="WP_202920204.1">
    <property type="nucleotide sequence ID" value="NZ_CP036273.1"/>
</dbReference>